<gene>
    <name evidence="1" type="ORF">ANN_05993</name>
</gene>
<protein>
    <submittedName>
        <fullName evidence="1">Uncharacterized protein</fullName>
    </submittedName>
</protein>
<evidence type="ECO:0000313" key="2">
    <source>
        <dbReference type="Proteomes" id="UP001148838"/>
    </source>
</evidence>
<evidence type="ECO:0000313" key="1">
    <source>
        <dbReference type="EMBL" id="KAJ4444203.1"/>
    </source>
</evidence>
<organism evidence="1 2">
    <name type="scientific">Periplaneta americana</name>
    <name type="common">American cockroach</name>
    <name type="synonym">Blatta americana</name>
    <dbReference type="NCBI Taxonomy" id="6978"/>
    <lineage>
        <taxon>Eukaryota</taxon>
        <taxon>Metazoa</taxon>
        <taxon>Ecdysozoa</taxon>
        <taxon>Arthropoda</taxon>
        <taxon>Hexapoda</taxon>
        <taxon>Insecta</taxon>
        <taxon>Pterygota</taxon>
        <taxon>Neoptera</taxon>
        <taxon>Polyneoptera</taxon>
        <taxon>Dictyoptera</taxon>
        <taxon>Blattodea</taxon>
        <taxon>Blattoidea</taxon>
        <taxon>Blattidae</taxon>
        <taxon>Blattinae</taxon>
        <taxon>Periplaneta</taxon>
    </lineage>
</organism>
<name>A0ABQ8TD91_PERAM</name>
<reference evidence="1 2" key="1">
    <citation type="journal article" date="2022" name="Allergy">
        <title>Genome assembly and annotation of Periplaneta americana reveal a comprehensive cockroach allergen profile.</title>
        <authorList>
            <person name="Wang L."/>
            <person name="Xiong Q."/>
            <person name="Saelim N."/>
            <person name="Wang L."/>
            <person name="Nong W."/>
            <person name="Wan A.T."/>
            <person name="Shi M."/>
            <person name="Liu X."/>
            <person name="Cao Q."/>
            <person name="Hui J.H.L."/>
            <person name="Sookrung N."/>
            <person name="Leung T.F."/>
            <person name="Tungtrongchitr A."/>
            <person name="Tsui S.K.W."/>
        </authorList>
    </citation>
    <scope>NUCLEOTIDE SEQUENCE [LARGE SCALE GENOMIC DNA]</scope>
    <source>
        <strain evidence="1">PWHHKU_190912</strain>
    </source>
</reference>
<keyword evidence="2" id="KW-1185">Reference proteome</keyword>
<dbReference type="Proteomes" id="UP001148838">
    <property type="component" value="Unassembled WGS sequence"/>
</dbReference>
<accession>A0ABQ8TD91</accession>
<sequence length="95" mass="10913">MLCPSQTSGFNVPNYVRCIDLDTQIELYPRFHEDFNTVVVYATPVNDAEELLQRVENACQLIRDDNMVLERTRHSCARHAQACINNGEGHIEHLL</sequence>
<proteinExistence type="predicted"/>
<dbReference type="EMBL" id="JAJSOF020000011">
    <property type="protein sequence ID" value="KAJ4444203.1"/>
    <property type="molecule type" value="Genomic_DNA"/>
</dbReference>
<comment type="caution">
    <text evidence="1">The sequence shown here is derived from an EMBL/GenBank/DDBJ whole genome shotgun (WGS) entry which is preliminary data.</text>
</comment>